<reference evidence="8" key="4">
    <citation type="submission" date="2025-04" db="UniProtKB">
        <authorList>
            <consortium name="RefSeq"/>
        </authorList>
    </citation>
    <scope>IDENTIFICATION</scope>
    <source>
        <tissue evidence="8">Leaf</tissue>
    </source>
</reference>
<reference evidence="5" key="2">
    <citation type="submission" date="2017-06" db="EMBL/GenBank/DDBJ databases">
        <title>The pomegranate genome and the genomics of punicalagin biosynthesis.</title>
        <authorList>
            <person name="Xu C."/>
        </authorList>
    </citation>
    <scope>NUCLEOTIDE SEQUENCE [LARGE SCALE GENOMIC DNA]</scope>
    <source>
        <tissue evidence="5">Fresh leaf</tissue>
    </source>
</reference>
<dbReference type="RefSeq" id="XP_031393907.1">
    <property type="nucleotide sequence ID" value="XM_031538047.1"/>
</dbReference>
<accession>A0A218VYF2</accession>
<dbReference type="AlphaFoldDB" id="A0A218VYF2"/>
<evidence type="ECO:0000313" key="8">
    <source>
        <dbReference type="RefSeq" id="XP_031393907.1"/>
    </source>
</evidence>
<dbReference type="EMBL" id="MTKT01005739">
    <property type="protein sequence ID" value="OWM65041.1"/>
    <property type="molecule type" value="Genomic_DNA"/>
</dbReference>
<evidence type="ECO:0000313" key="7">
    <source>
        <dbReference type="Proteomes" id="UP000515151"/>
    </source>
</evidence>
<feature type="repeat" description="PPR" evidence="3">
    <location>
        <begin position="359"/>
        <end position="393"/>
    </location>
</feature>
<dbReference type="GO" id="GO:0005840">
    <property type="term" value="C:ribosome"/>
    <property type="evidence" value="ECO:0007669"/>
    <property type="project" value="InterPro"/>
</dbReference>
<organism evidence="5 6">
    <name type="scientific">Punica granatum</name>
    <name type="common">Pomegranate</name>
    <dbReference type="NCBI Taxonomy" id="22663"/>
    <lineage>
        <taxon>Eukaryota</taxon>
        <taxon>Viridiplantae</taxon>
        <taxon>Streptophyta</taxon>
        <taxon>Embryophyta</taxon>
        <taxon>Tracheophyta</taxon>
        <taxon>Spermatophyta</taxon>
        <taxon>Magnoliopsida</taxon>
        <taxon>eudicotyledons</taxon>
        <taxon>Gunneridae</taxon>
        <taxon>Pentapetalae</taxon>
        <taxon>rosids</taxon>
        <taxon>malvids</taxon>
        <taxon>Myrtales</taxon>
        <taxon>Lythraceae</taxon>
        <taxon>Punica</taxon>
    </lineage>
</organism>
<evidence type="ECO:0000256" key="3">
    <source>
        <dbReference type="PROSITE-ProRule" id="PRU00708"/>
    </source>
</evidence>
<evidence type="ECO:0000256" key="2">
    <source>
        <dbReference type="ARBA" id="ARBA00022737"/>
    </source>
</evidence>
<dbReference type="InterPro" id="IPR036394">
    <property type="entry name" value="Ribosomal_uL22_sf"/>
</dbReference>
<gene>
    <name evidence="8" type="primary">LOC116205435</name>
    <name evidence="5" type="ORF">CDL15_Pgr028759</name>
</gene>
<evidence type="ECO:0000256" key="4">
    <source>
        <dbReference type="SAM" id="MobiDB-lite"/>
    </source>
</evidence>
<feature type="repeat" description="PPR" evidence="3">
    <location>
        <begin position="147"/>
        <end position="181"/>
    </location>
</feature>
<comment type="similarity">
    <text evidence="1">Belongs to the PPR family. P subfamily.</text>
</comment>
<dbReference type="GeneID" id="116205435"/>
<dbReference type="GO" id="GO:0006412">
    <property type="term" value="P:translation"/>
    <property type="evidence" value="ECO:0007669"/>
    <property type="project" value="InterPro"/>
</dbReference>
<dbReference type="Pfam" id="PF13041">
    <property type="entry name" value="PPR_2"/>
    <property type="match status" value="2"/>
</dbReference>
<evidence type="ECO:0000313" key="6">
    <source>
        <dbReference type="Proteomes" id="UP000197138"/>
    </source>
</evidence>
<dbReference type="InterPro" id="IPR002885">
    <property type="entry name" value="PPR_rpt"/>
</dbReference>
<sequence>MEAMTENSKASGLRHPPKMFPSSENNNSFIQPPPHLQPREFPSHVDAPDISPMAKILCEILVRAPPGNIEGVLGSTGIPSSPALVEEVLQFSYNYPGSAVKFFRWAGHSHKHSTYSWNLMVDLLGKNQLFEQMWDAIRSMKQEGALSLTTFTSIFGNYCSAGRFNEAIMTFDVMNKYGVEQDVLAVNSLLSAICREDNQTSKALEFYDKIKTKINPDGDTFTLLFEGWEKEGNVTKAKTTFGEMVVHVGWSPLNVSAYDAFLTTLVRGSQAEEAIKFLRVMKRKNCLPGLKFLSNALDILIKNNDSSNALQLWDIMVGRGLMPNLTMYNAMIGLLCKQNEINHAFCLLDDMVFHGVFPDSLSYNMIFHCLVKNKKVPEAAKFFSEMIKNEFPPTHSNCAAAIAMFFDGDDPETGTEIWNYMIENRFSHLDASANALLLGLQSLGRLSEVRRFLEDMLDKRIGISESTMGKLKDSFYRVGRSSRETYDRISRRWKAS</sequence>
<dbReference type="Proteomes" id="UP000515151">
    <property type="component" value="Chromosome 4"/>
</dbReference>
<feature type="repeat" description="PPR" evidence="3">
    <location>
        <begin position="324"/>
        <end position="358"/>
    </location>
</feature>
<keyword evidence="7" id="KW-1185">Reference proteome</keyword>
<dbReference type="GO" id="GO:0003735">
    <property type="term" value="F:structural constituent of ribosome"/>
    <property type="evidence" value="ECO:0007669"/>
    <property type="project" value="InterPro"/>
</dbReference>
<evidence type="ECO:0000256" key="1">
    <source>
        <dbReference type="ARBA" id="ARBA00007626"/>
    </source>
</evidence>
<dbReference type="SUPFAM" id="SSF54843">
    <property type="entry name" value="Ribosomal protein L22"/>
    <property type="match status" value="1"/>
</dbReference>
<reference evidence="6" key="1">
    <citation type="journal article" date="2017" name="Plant J.">
        <title>The pomegranate (Punica granatum L.) genome and the genomics of punicalagin biosynthesis.</title>
        <authorList>
            <person name="Qin G."/>
            <person name="Xu C."/>
            <person name="Ming R."/>
            <person name="Tang H."/>
            <person name="Guyot R."/>
            <person name="Kramer E.M."/>
            <person name="Hu Y."/>
            <person name="Yi X."/>
            <person name="Qi Y."/>
            <person name="Xu X."/>
            <person name="Gao Z."/>
            <person name="Pan H."/>
            <person name="Jian J."/>
            <person name="Tian Y."/>
            <person name="Yue Z."/>
            <person name="Xu Y."/>
        </authorList>
    </citation>
    <scope>NUCLEOTIDE SEQUENCE [LARGE SCALE GENOMIC DNA]</scope>
    <source>
        <strain evidence="6">cv. Dabenzi</strain>
    </source>
</reference>
<name>A0A218VYF2_PUNGR</name>
<protein>
    <submittedName>
        <fullName evidence="8">Pentatricopeptide repeat-containing protein At3g62540, mitochondrial-like</fullName>
    </submittedName>
</protein>
<dbReference type="OrthoDB" id="1911504at2759"/>
<evidence type="ECO:0000313" key="5">
    <source>
        <dbReference type="EMBL" id="OWM65041.1"/>
    </source>
</evidence>
<keyword evidence="2" id="KW-0677">Repeat</keyword>
<feature type="region of interest" description="Disordered" evidence="4">
    <location>
        <begin position="1"/>
        <end position="36"/>
    </location>
</feature>
<dbReference type="PANTHER" id="PTHR47941">
    <property type="entry name" value="PENTATRICOPEPTIDE REPEAT-CONTAINING PROTEIN 3, MITOCHONDRIAL"/>
    <property type="match status" value="1"/>
</dbReference>
<dbReference type="Pfam" id="PF01535">
    <property type="entry name" value="PPR"/>
    <property type="match status" value="2"/>
</dbReference>
<dbReference type="NCBIfam" id="TIGR00756">
    <property type="entry name" value="PPR"/>
    <property type="match status" value="4"/>
</dbReference>
<dbReference type="PROSITE" id="PS51375">
    <property type="entry name" value="PPR"/>
    <property type="match status" value="4"/>
</dbReference>
<feature type="compositionally biased region" description="Polar residues" evidence="4">
    <location>
        <begin position="1"/>
        <end position="10"/>
    </location>
</feature>
<feature type="repeat" description="PPR" evidence="3">
    <location>
        <begin position="254"/>
        <end position="288"/>
    </location>
</feature>
<proteinExistence type="inferred from homology"/>
<dbReference type="Gene3D" id="1.25.40.10">
    <property type="entry name" value="Tetratricopeptide repeat domain"/>
    <property type="match status" value="3"/>
</dbReference>
<dbReference type="InterPro" id="IPR011990">
    <property type="entry name" value="TPR-like_helical_dom_sf"/>
</dbReference>
<reference evidence="7" key="3">
    <citation type="journal article" date="2020" name="Plant Biotechnol. J.">
        <title>The pomegranate (Punica granatum L.) draft genome dissects genetic divergence between soft- and hard-seeded cultivars.</title>
        <authorList>
            <person name="Luo X."/>
            <person name="Li H."/>
            <person name="Wu Z."/>
            <person name="Yao W."/>
            <person name="Zhao P."/>
            <person name="Cao D."/>
            <person name="Yu H."/>
            <person name="Li K."/>
            <person name="Poudel K."/>
            <person name="Zhao D."/>
            <person name="Zhang F."/>
            <person name="Xia X."/>
            <person name="Chen L."/>
            <person name="Wang Q."/>
            <person name="Jing D."/>
            <person name="Cao S."/>
        </authorList>
    </citation>
    <scope>NUCLEOTIDE SEQUENCE [LARGE SCALE GENOMIC DNA]</scope>
</reference>
<dbReference type="Proteomes" id="UP000197138">
    <property type="component" value="Unassembled WGS sequence"/>
</dbReference>